<name>A0A2H0WQQ3_9BACT</name>
<evidence type="ECO:0000313" key="1">
    <source>
        <dbReference type="EMBL" id="PIS14268.1"/>
    </source>
</evidence>
<protein>
    <recommendedName>
        <fullName evidence="3">Nucleotidyl transferase AbiEii/AbiGii toxin family protein</fullName>
    </recommendedName>
</protein>
<evidence type="ECO:0008006" key="3">
    <source>
        <dbReference type="Google" id="ProtNLM"/>
    </source>
</evidence>
<sequence>MKSIPFPLDLALNKLDSILTRSKARDFIDFYFIQKEHSYKIDPLFLGSCFLKIEKLHDYPKMVKEFSDKEMIAYFINLAKSLKEKIVA</sequence>
<gene>
    <name evidence="1" type="ORF">COT64_03550</name>
</gene>
<accession>A0A2H0WQQ3</accession>
<dbReference type="EMBL" id="PEZI01000074">
    <property type="protein sequence ID" value="PIS14268.1"/>
    <property type="molecule type" value="Genomic_DNA"/>
</dbReference>
<proteinExistence type="predicted"/>
<comment type="caution">
    <text evidence="1">The sequence shown here is derived from an EMBL/GenBank/DDBJ whole genome shotgun (WGS) entry which is preliminary data.</text>
</comment>
<reference evidence="2" key="1">
    <citation type="submission" date="2017-09" db="EMBL/GenBank/DDBJ databases">
        <title>Depth-based differentiation of microbial function through sediment-hosted aquifers and enrichment of novel symbionts in the deep terrestrial subsurface.</title>
        <authorList>
            <person name="Probst A.J."/>
            <person name="Ladd B."/>
            <person name="Jarett J.K."/>
            <person name="Geller-Mcgrath D.E."/>
            <person name="Sieber C.M.K."/>
            <person name="Emerson J.B."/>
            <person name="Anantharaman K."/>
            <person name="Thomas B.C."/>
            <person name="Malmstrom R."/>
            <person name="Stieglmeier M."/>
            <person name="Klingl A."/>
            <person name="Woyke T."/>
            <person name="Ryan C.M."/>
            <person name="Banfield J.F."/>
        </authorList>
    </citation>
    <scope>NUCLEOTIDE SEQUENCE [LARGE SCALE GENOMIC DNA]</scope>
</reference>
<organism evidence="1 2">
    <name type="scientific">Candidatus Shapirobacteria bacterium CG09_land_8_20_14_0_10_39_12</name>
    <dbReference type="NCBI Taxonomy" id="1974885"/>
    <lineage>
        <taxon>Bacteria</taxon>
        <taxon>Candidatus Shapironibacteriota</taxon>
    </lineage>
</organism>
<dbReference type="AlphaFoldDB" id="A0A2H0WQQ3"/>
<evidence type="ECO:0000313" key="2">
    <source>
        <dbReference type="Proteomes" id="UP000230775"/>
    </source>
</evidence>
<dbReference type="Proteomes" id="UP000230775">
    <property type="component" value="Unassembled WGS sequence"/>
</dbReference>